<name>A0A1M6V9A4_9FLAO</name>
<feature type="signal peptide" evidence="1">
    <location>
        <begin position="1"/>
        <end position="21"/>
    </location>
</feature>
<proteinExistence type="predicted"/>
<dbReference type="Proteomes" id="UP000184120">
    <property type="component" value="Unassembled WGS sequence"/>
</dbReference>
<keyword evidence="1" id="KW-0732">Signal</keyword>
<dbReference type="InterPro" id="IPR049236">
    <property type="entry name" value="DUF6850"/>
</dbReference>
<accession>A0A1M6V9A4</accession>
<dbReference type="AlphaFoldDB" id="A0A1M6V9A4"/>
<feature type="domain" description="DUF6850" evidence="2">
    <location>
        <begin position="54"/>
        <end position="506"/>
    </location>
</feature>
<evidence type="ECO:0000313" key="5">
    <source>
        <dbReference type="Proteomes" id="UP000184120"/>
    </source>
</evidence>
<evidence type="ECO:0000313" key="4">
    <source>
        <dbReference type="EMBL" id="SHK78028.1"/>
    </source>
</evidence>
<reference evidence="3" key="1">
    <citation type="journal article" date="2014" name="Int. J. Syst. Evol. Microbiol.">
        <title>Complete genome of a new Firmicutes species belonging to the dominant human colonic microbiota ('Ruminococcus bicirculans') reveals two chromosomes and a selective capacity to utilize plant glucans.</title>
        <authorList>
            <consortium name="NISC Comparative Sequencing Program"/>
            <person name="Wegmann U."/>
            <person name="Louis P."/>
            <person name="Goesmann A."/>
            <person name="Henrissat B."/>
            <person name="Duncan S.H."/>
            <person name="Flint H.J."/>
        </authorList>
    </citation>
    <scope>NUCLEOTIDE SEQUENCE</scope>
    <source>
        <strain evidence="3">CGMCC 1.12707</strain>
    </source>
</reference>
<dbReference type="Pfam" id="PF21012">
    <property type="entry name" value="DUF6850"/>
    <property type="match status" value="1"/>
</dbReference>
<evidence type="ECO:0000259" key="2">
    <source>
        <dbReference type="Pfam" id="PF21012"/>
    </source>
</evidence>
<dbReference type="Proteomes" id="UP000650994">
    <property type="component" value="Unassembled WGS sequence"/>
</dbReference>
<organism evidence="4 5">
    <name type="scientific">Chishuiella changwenlii</name>
    <dbReference type="NCBI Taxonomy" id="1434701"/>
    <lineage>
        <taxon>Bacteria</taxon>
        <taxon>Pseudomonadati</taxon>
        <taxon>Bacteroidota</taxon>
        <taxon>Flavobacteriia</taxon>
        <taxon>Flavobacteriales</taxon>
        <taxon>Weeksellaceae</taxon>
        <taxon>Chishuiella</taxon>
    </lineage>
</organism>
<evidence type="ECO:0000313" key="3">
    <source>
        <dbReference type="EMBL" id="GGF09991.1"/>
    </source>
</evidence>
<dbReference type="STRING" id="1434701.SAMN05443634_103236"/>
<evidence type="ECO:0000313" key="6">
    <source>
        <dbReference type="Proteomes" id="UP000650994"/>
    </source>
</evidence>
<dbReference type="EMBL" id="FRBH01000003">
    <property type="protein sequence ID" value="SHK78028.1"/>
    <property type="molecule type" value="Genomic_DNA"/>
</dbReference>
<dbReference type="RefSeq" id="WP_072930241.1">
    <property type="nucleotide sequence ID" value="NZ_BMFL01000024.1"/>
</dbReference>
<evidence type="ECO:0000256" key="1">
    <source>
        <dbReference type="SAM" id="SignalP"/>
    </source>
</evidence>
<keyword evidence="6" id="KW-1185">Reference proteome</keyword>
<dbReference type="EMBL" id="BMFL01000024">
    <property type="protein sequence ID" value="GGF09991.1"/>
    <property type="molecule type" value="Genomic_DNA"/>
</dbReference>
<feature type="chain" id="PRO_5012025556" description="DUF6850 domain-containing protein" evidence="1">
    <location>
        <begin position="22"/>
        <end position="506"/>
    </location>
</feature>
<gene>
    <name evidence="3" type="ORF">GCM10010984_28940</name>
    <name evidence="4" type="ORF">SAMN05443634_103236</name>
</gene>
<dbReference type="OrthoDB" id="1025008at2"/>
<protein>
    <recommendedName>
        <fullName evidence="2">DUF6850 domain-containing protein</fullName>
    </recommendedName>
</protein>
<reference evidence="6" key="4">
    <citation type="journal article" date="2019" name="Int. J. Syst. Evol. Microbiol.">
        <title>The Global Catalogue of Microorganisms (GCM) 10K type strain sequencing project: providing services to taxonomists for standard genome sequencing and annotation.</title>
        <authorList>
            <consortium name="The Broad Institute Genomics Platform"/>
            <consortium name="The Broad Institute Genome Sequencing Center for Infectious Disease"/>
            <person name="Wu L."/>
            <person name="Ma J."/>
        </authorList>
    </citation>
    <scope>NUCLEOTIDE SEQUENCE [LARGE SCALE GENOMIC DNA]</scope>
    <source>
        <strain evidence="6">CGMCC 1.12707</strain>
    </source>
</reference>
<reference evidence="3" key="5">
    <citation type="submission" date="2024-05" db="EMBL/GenBank/DDBJ databases">
        <authorList>
            <person name="Sun Q."/>
            <person name="Zhou Y."/>
        </authorList>
    </citation>
    <scope>NUCLEOTIDE SEQUENCE</scope>
    <source>
        <strain evidence="3">CGMCC 1.12707</strain>
    </source>
</reference>
<reference evidence="4" key="3">
    <citation type="submission" date="2016-11" db="EMBL/GenBank/DDBJ databases">
        <authorList>
            <person name="Jaros S."/>
            <person name="Januszkiewicz K."/>
            <person name="Wedrychowicz H."/>
        </authorList>
    </citation>
    <scope>NUCLEOTIDE SEQUENCE [LARGE SCALE GENOMIC DNA]</scope>
    <source>
        <strain evidence="4">DSM 27989</strain>
    </source>
</reference>
<sequence length="506" mass="59135">MNFRFNYTLFLFFISITCSYAQNNSLEKYLQNNFSTNHFFDSINTSIADQIISKRKNYTALSGRYYNTKENNNIKQKGNGLDHLSFHVISNYSIDSTNYVWGNVFYKNGTRNNVKWNESSDYDKISPYVMADSIGGNLSLEEYYIEGGYNRKMKNFNFGIKADYRALMEYRNRDPRPKNTISDLNFGLGISSKITKEKIISLNILLNKYSQANELKFFNQLGNPEVYHFNGLGIYSNLFRNNNKRVYFDGNGYGFQLAYLNATKKGLMGSVGYSTSSIEKILTNLQSLVSSTLTEDKYSFNISYSTPNLSFFKGIKLSSVFRNRKGTEGIFFNETSSNYKKIGEATRYHYNEKVVELSSLFDVMKNTKLQNLSLSPFIKYISSEEKYTDPLIKQAIKKIIVGLNTNLFYELNDKTLLNFKVDFGVNNNLSNQWLSNYSYQKQSIEEMMNQNYQYLTSNYWYINLSYRHNYILSDKYTIFLETKYKYADFKKSDYNSYFDISLGFFF</sequence>
<reference evidence="5" key="2">
    <citation type="submission" date="2016-11" db="EMBL/GenBank/DDBJ databases">
        <authorList>
            <person name="Varghese N."/>
            <person name="Submissions S."/>
        </authorList>
    </citation>
    <scope>NUCLEOTIDE SEQUENCE [LARGE SCALE GENOMIC DNA]</scope>
    <source>
        <strain evidence="5">DSM 27989</strain>
    </source>
</reference>